<dbReference type="InterPro" id="IPR036388">
    <property type="entry name" value="WH-like_DNA-bd_sf"/>
</dbReference>
<protein>
    <submittedName>
        <fullName evidence="2">DNA-binding transcriptional regulator, MarR family</fullName>
    </submittedName>
</protein>
<dbReference type="AlphaFoldDB" id="A0A1M7Z5U6"/>
<dbReference type="RefSeq" id="WP_073625371.1">
    <property type="nucleotide sequence ID" value="NZ_FRXO01000001.1"/>
</dbReference>
<dbReference type="PANTHER" id="PTHR33164:SF102">
    <property type="entry name" value="TRANSCRIPTIONAL REGULATORY PROTEIN"/>
    <property type="match status" value="1"/>
</dbReference>
<sequence>MYAGRAVEIGSSGGETSRGSALKPSFLEAVMLVERVHRRFLDVVKDELERLRRADVNSVQAVLLYNIGDSELSAGELKSRGYYLGSNVSYNIKKLTEAGFIVQERSLQDRRSIRIRLTESGRAVAAIVANLYERNARTLSEVGVLDVADLRQMTTALQRLDRFWDDQIRYRM</sequence>
<organism evidence="2 3">
    <name type="scientific">Pseudoxanthobacter soli DSM 19599</name>
    <dbReference type="NCBI Taxonomy" id="1123029"/>
    <lineage>
        <taxon>Bacteria</taxon>
        <taxon>Pseudomonadati</taxon>
        <taxon>Pseudomonadota</taxon>
        <taxon>Alphaproteobacteria</taxon>
        <taxon>Hyphomicrobiales</taxon>
        <taxon>Segnochrobactraceae</taxon>
        <taxon>Pseudoxanthobacter</taxon>
    </lineage>
</organism>
<dbReference type="InterPro" id="IPR039422">
    <property type="entry name" value="MarR/SlyA-like"/>
</dbReference>
<accession>A0A1M7Z5U6</accession>
<dbReference type="OrthoDB" id="9793286at2"/>
<dbReference type="GO" id="GO:0006950">
    <property type="term" value="P:response to stress"/>
    <property type="evidence" value="ECO:0007669"/>
    <property type="project" value="TreeGrafter"/>
</dbReference>
<proteinExistence type="predicted"/>
<dbReference type="InterPro" id="IPR000835">
    <property type="entry name" value="HTH_MarR-typ"/>
</dbReference>
<feature type="domain" description="HTH marR-type" evidence="1">
    <location>
        <begin position="23"/>
        <end position="159"/>
    </location>
</feature>
<dbReference type="InterPro" id="IPR036390">
    <property type="entry name" value="WH_DNA-bd_sf"/>
</dbReference>
<evidence type="ECO:0000259" key="1">
    <source>
        <dbReference type="PROSITE" id="PS50995"/>
    </source>
</evidence>
<keyword evidence="2" id="KW-0238">DNA-binding</keyword>
<name>A0A1M7Z5U6_9HYPH</name>
<dbReference type="EMBL" id="FRXO01000001">
    <property type="protein sequence ID" value="SHO60261.1"/>
    <property type="molecule type" value="Genomic_DNA"/>
</dbReference>
<dbReference type="Proteomes" id="UP000186406">
    <property type="component" value="Unassembled WGS sequence"/>
</dbReference>
<dbReference type="STRING" id="1123029.SAMN02745172_00233"/>
<evidence type="ECO:0000313" key="3">
    <source>
        <dbReference type="Proteomes" id="UP000186406"/>
    </source>
</evidence>
<dbReference type="Pfam" id="PF13463">
    <property type="entry name" value="HTH_27"/>
    <property type="match status" value="1"/>
</dbReference>
<reference evidence="2 3" key="1">
    <citation type="submission" date="2016-12" db="EMBL/GenBank/DDBJ databases">
        <authorList>
            <person name="Song W.-J."/>
            <person name="Kurnit D.M."/>
        </authorList>
    </citation>
    <scope>NUCLEOTIDE SEQUENCE [LARGE SCALE GENOMIC DNA]</scope>
    <source>
        <strain evidence="2 3">DSM 19599</strain>
    </source>
</reference>
<evidence type="ECO:0000313" key="2">
    <source>
        <dbReference type="EMBL" id="SHO60261.1"/>
    </source>
</evidence>
<dbReference type="SMART" id="SM00347">
    <property type="entry name" value="HTH_MARR"/>
    <property type="match status" value="1"/>
</dbReference>
<dbReference type="PANTHER" id="PTHR33164">
    <property type="entry name" value="TRANSCRIPTIONAL REGULATOR, MARR FAMILY"/>
    <property type="match status" value="1"/>
</dbReference>
<dbReference type="GO" id="GO:0003700">
    <property type="term" value="F:DNA-binding transcription factor activity"/>
    <property type="evidence" value="ECO:0007669"/>
    <property type="project" value="InterPro"/>
</dbReference>
<dbReference type="SUPFAM" id="SSF46785">
    <property type="entry name" value="Winged helix' DNA-binding domain"/>
    <property type="match status" value="1"/>
</dbReference>
<gene>
    <name evidence="2" type="ORF">SAMN02745172_00233</name>
</gene>
<dbReference type="Gene3D" id="1.10.10.10">
    <property type="entry name" value="Winged helix-like DNA-binding domain superfamily/Winged helix DNA-binding domain"/>
    <property type="match status" value="1"/>
</dbReference>
<keyword evidence="3" id="KW-1185">Reference proteome</keyword>
<dbReference type="GO" id="GO:0003677">
    <property type="term" value="F:DNA binding"/>
    <property type="evidence" value="ECO:0007669"/>
    <property type="project" value="UniProtKB-KW"/>
</dbReference>
<dbReference type="PROSITE" id="PS50995">
    <property type="entry name" value="HTH_MARR_2"/>
    <property type="match status" value="1"/>
</dbReference>